<dbReference type="Gene3D" id="1.10.10.10">
    <property type="entry name" value="Winged helix-like DNA-binding domain superfamily/Winged helix DNA-binding domain"/>
    <property type="match status" value="1"/>
</dbReference>
<gene>
    <name evidence="9" type="ORF">Slin15195_G072150</name>
</gene>
<dbReference type="SUPFAM" id="SSF46785">
    <property type="entry name" value="Winged helix' DNA-binding domain"/>
    <property type="match status" value="1"/>
</dbReference>
<comment type="subcellular location">
    <subcellularLocation>
        <location evidence="1 6">Nucleus</location>
    </subcellularLocation>
</comment>
<keyword evidence="2" id="KW-0805">Transcription regulation</keyword>
<feature type="compositionally biased region" description="Polar residues" evidence="7">
    <location>
        <begin position="383"/>
        <end position="395"/>
    </location>
</feature>
<dbReference type="PROSITE" id="PS00658">
    <property type="entry name" value="FORK_HEAD_2"/>
    <property type="match status" value="1"/>
</dbReference>
<evidence type="ECO:0000256" key="6">
    <source>
        <dbReference type="PROSITE-ProRule" id="PRU00089"/>
    </source>
</evidence>
<organism evidence="9 10">
    <name type="scientific">Septoria linicola</name>
    <dbReference type="NCBI Taxonomy" id="215465"/>
    <lineage>
        <taxon>Eukaryota</taxon>
        <taxon>Fungi</taxon>
        <taxon>Dikarya</taxon>
        <taxon>Ascomycota</taxon>
        <taxon>Pezizomycotina</taxon>
        <taxon>Dothideomycetes</taxon>
        <taxon>Dothideomycetidae</taxon>
        <taxon>Mycosphaerellales</taxon>
        <taxon>Mycosphaerellaceae</taxon>
        <taxon>Septoria</taxon>
    </lineage>
</organism>
<evidence type="ECO:0000313" key="9">
    <source>
        <dbReference type="EMBL" id="USW53896.1"/>
    </source>
</evidence>
<protein>
    <submittedName>
        <fullName evidence="9">Fork head domain, winged helix-like DNA-binding domain superfamily</fullName>
    </submittedName>
</protein>
<dbReference type="GO" id="GO:0000981">
    <property type="term" value="F:DNA-binding transcription factor activity, RNA polymerase II-specific"/>
    <property type="evidence" value="ECO:0007669"/>
    <property type="project" value="TreeGrafter"/>
</dbReference>
<dbReference type="PANTHER" id="PTHR45881">
    <property type="entry name" value="CHECKPOINT SUPPRESSOR 1-LIKE, ISOFORM A-RELATED"/>
    <property type="match status" value="1"/>
</dbReference>
<reference evidence="9" key="1">
    <citation type="submission" date="2022-06" db="EMBL/GenBank/DDBJ databases">
        <title>Complete genome sequences of two strains of the flax pathogen Septoria linicola.</title>
        <authorList>
            <person name="Lapalu N."/>
            <person name="Simon A."/>
            <person name="Demenou B."/>
            <person name="Paumier D."/>
            <person name="Guillot M.-P."/>
            <person name="Gout L."/>
            <person name="Valade R."/>
        </authorList>
    </citation>
    <scope>NUCLEOTIDE SEQUENCE</scope>
    <source>
        <strain evidence="9">SE15195</strain>
    </source>
</reference>
<evidence type="ECO:0000259" key="8">
    <source>
        <dbReference type="PROSITE" id="PS50039"/>
    </source>
</evidence>
<dbReference type="AlphaFoldDB" id="A0A9Q9EJL5"/>
<feature type="compositionally biased region" description="Low complexity" evidence="7">
    <location>
        <begin position="87"/>
        <end position="106"/>
    </location>
</feature>
<dbReference type="EMBL" id="CP099422">
    <property type="protein sequence ID" value="USW53896.1"/>
    <property type="molecule type" value="Genomic_DNA"/>
</dbReference>
<feature type="domain" description="Fork-head" evidence="8">
    <location>
        <begin position="233"/>
        <end position="325"/>
    </location>
</feature>
<dbReference type="InterPro" id="IPR001766">
    <property type="entry name" value="Fork_head_dom"/>
</dbReference>
<keyword evidence="5 6" id="KW-0539">Nucleus</keyword>
<feature type="region of interest" description="Disordered" evidence="7">
    <location>
        <begin position="316"/>
        <end position="397"/>
    </location>
</feature>
<dbReference type="InterPro" id="IPR030456">
    <property type="entry name" value="TF_fork_head_CS_2"/>
</dbReference>
<keyword evidence="4" id="KW-0804">Transcription</keyword>
<keyword evidence="10" id="KW-1185">Reference proteome</keyword>
<dbReference type="InterPro" id="IPR036388">
    <property type="entry name" value="WH-like_DNA-bd_sf"/>
</dbReference>
<dbReference type="SMART" id="SM00339">
    <property type="entry name" value="FH"/>
    <property type="match status" value="1"/>
</dbReference>
<feature type="compositionally biased region" description="Basic residues" evidence="7">
    <location>
        <begin position="356"/>
        <end position="380"/>
    </location>
</feature>
<evidence type="ECO:0000256" key="1">
    <source>
        <dbReference type="ARBA" id="ARBA00004123"/>
    </source>
</evidence>
<evidence type="ECO:0000256" key="7">
    <source>
        <dbReference type="SAM" id="MobiDB-lite"/>
    </source>
</evidence>
<keyword evidence="3 6" id="KW-0238">DNA-binding</keyword>
<dbReference type="PANTHER" id="PTHR45881:SF5">
    <property type="entry name" value="FORK-HEAD DOMAIN-CONTAINING PROTEIN"/>
    <property type="match status" value="1"/>
</dbReference>
<feature type="region of interest" description="Disordered" evidence="7">
    <location>
        <begin position="201"/>
        <end position="225"/>
    </location>
</feature>
<accession>A0A9Q9EJL5</accession>
<dbReference type="PROSITE" id="PS50039">
    <property type="entry name" value="FORK_HEAD_3"/>
    <property type="match status" value="1"/>
</dbReference>
<feature type="region of interest" description="Disordered" evidence="7">
    <location>
        <begin position="75"/>
        <end position="106"/>
    </location>
</feature>
<feature type="compositionally biased region" description="Acidic residues" evidence="7">
    <location>
        <begin position="216"/>
        <end position="225"/>
    </location>
</feature>
<evidence type="ECO:0000256" key="4">
    <source>
        <dbReference type="ARBA" id="ARBA00023163"/>
    </source>
</evidence>
<evidence type="ECO:0000256" key="3">
    <source>
        <dbReference type="ARBA" id="ARBA00023125"/>
    </source>
</evidence>
<dbReference type="InterPro" id="IPR036390">
    <property type="entry name" value="WH_DNA-bd_sf"/>
</dbReference>
<sequence>MEVHSTSWPSLERGSLTASGDVGVTEPQDQPRHASQSLDQQAADILKLFGDSTQDCTSTSNMDFDAFPFDDPLPVQFGAMEHDNTSHSDPVSSASDSSNSSSNCDSSLVQTSYGTWPMVSGPPTFGYEQTALPAGPMWVADPRFGQHMSFDNHGGDRLGIHMPPTSDALVNASISAYDRGHAERSGPLQARDEYGRQHFAGPWQRVERSAPPPEDIFGDDADEDGVDSTDPCYAQLLYKCLREAPHHTLSLRELYDWVSQHSQKAKDPGNRGWQNSVRHNLSMNAAFQRVTDRSNSSKKGSLWRLTDQALRDGVISTTRYRKDPKRKPERRAIPALNRQASGAKGGRATRDASRMRQQHQRLHGTHTSRHLRHADRHHHMASPQYSPYSTQSTPHSPHIPFIPYPAHTIPMSAPTSQPASPYFNIHRPEDDELTTPMGFHLPGYHQATPEDFPPAAKPPSVSSFEFMPLDVSQGGLFGDHDPELGTTHPDTPTPSLMTEASFMTDDQQMVSCRSSREGTML</sequence>
<evidence type="ECO:0000256" key="5">
    <source>
        <dbReference type="ARBA" id="ARBA00023242"/>
    </source>
</evidence>
<proteinExistence type="predicted"/>
<dbReference type="Pfam" id="PF00250">
    <property type="entry name" value="Forkhead"/>
    <property type="match status" value="1"/>
</dbReference>
<dbReference type="GO" id="GO:0000978">
    <property type="term" value="F:RNA polymerase II cis-regulatory region sequence-specific DNA binding"/>
    <property type="evidence" value="ECO:0007669"/>
    <property type="project" value="TreeGrafter"/>
</dbReference>
<feature type="region of interest" description="Disordered" evidence="7">
    <location>
        <begin position="1"/>
        <end position="39"/>
    </location>
</feature>
<feature type="DNA-binding region" description="Fork-head" evidence="6">
    <location>
        <begin position="233"/>
        <end position="325"/>
    </location>
</feature>
<dbReference type="GO" id="GO:0005634">
    <property type="term" value="C:nucleus"/>
    <property type="evidence" value="ECO:0007669"/>
    <property type="project" value="UniProtKB-SubCell"/>
</dbReference>
<evidence type="ECO:0000256" key="2">
    <source>
        <dbReference type="ARBA" id="ARBA00023015"/>
    </source>
</evidence>
<dbReference type="Proteomes" id="UP001056384">
    <property type="component" value="Chromosome 5"/>
</dbReference>
<evidence type="ECO:0000313" key="10">
    <source>
        <dbReference type="Proteomes" id="UP001056384"/>
    </source>
</evidence>
<name>A0A9Q9EJL5_9PEZI</name>